<keyword evidence="3" id="KW-0663">Pyridoxal phosphate</keyword>
<gene>
    <name evidence="4" type="ORF">UFOPK1835_01370</name>
</gene>
<accession>A0A6J6HV91</accession>
<dbReference type="InterPro" id="IPR043131">
    <property type="entry name" value="BCAT-like_N"/>
</dbReference>
<reference evidence="4" key="1">
    <citation type="submission" date="2020-05" db="EMBL/GenBank/DDBJ databases">
        <authorList>
            <person name="Chiriac C."/>
            <person name="Salcher M."/>
            <person name="Ghai R."/>
            <person name="Kavagutti S V."/>
        </authorList>
    </citation>
    <scope>NUCLEOTIDE SEQUENCE</scope>
</reference>
<dbReference type="Pfam" id="PF01063">
    <property type="entry name" value="Aminotran_4"/>
    <property type="match status" value="1"/>
</dbReference>
<dbReference type="GO" id="GO:0005829">
    <property type="term" value="C:cytosol"/>
    <property type="evidence" value="ECO:0007669"/>
    <property type="project" value="TreeGrafter"/>
</dbReference>
<dbReference type="SUPFAM" id="SSF56752">
    <property type="entry name" value="D-aminoacid aminotransferase-like PLP-dependent enzymes"/>
    <property type="match status" value="1"/>
</dbReference>
<comment type="similarity">
    <text evidence="2">Belongs to the class-IV pyridoxal-phosphate-dependent aminotransferase family.</text>
</comment>
<dbReference type="Gene3D" id="3.30.470.10">
    <property type="match status" value="1"/>
</dbReference>
<evidence type="ECO:0000256" key="3">
    <source>
        <dbReference type="ARBA" id="ARBA00022898"/>
    </source>
</evidence>
<dbReference type="GO" id="GO:0046394">
    <property type="term" value="P:carboxylic acid biosynthetic process"/>
    <property type="evidence" value="ECO:0007669"/>
    <property type="project" value="UniProtKB-ARBA"/>
</dbReference>
<evidence type="ECO:0000256" key="1">
    <source>
        <dbReference type="ARBA" id="ARBA00001933"/>
    </source>
</evidence>
<dbReference type="EMBL" id="CAEZUP010000061">
    <property type="protein sequence ID" value="CAB4615479.1"/>
    <property type="molecule type" value="Genomic_DNA"/>
</dbReference>
<dbReference type="InterPro" id="IPR036038">
    <property type="entry name" value="Aminotransferase-like"/>
</dbReference>
<organism evidence="4">
    <name type="scientific">freshwater metagenome</name>
    <dbReference type="NCBI Taxonomy" id="449393"/>
    <lineage>
        <taxon>unclassified sequences</taxon>
        <taxon>metagenomes</taxon>
        <taxon>ecological metagenomes</taxon>
    </lineage>
</organism>
<proteinExistence type="inferred from homology"/>
<dbReference type="GO" id="GO:0003824">
    <property type="term" value="F:catalytic activity"/>
    <property type="evidence" value="ECO:0007669"/>
    <property type="project" value="InterPro"/>
</dbReference>
<dbReference type="PANTHER" id="PTHR42743:SF11">
    <property type="entry name" value="AMINODEOXYCHORISMATE LYASE"/>
    <property type="match status" value="1"/>
</dbReference>
<dbReference type="AlphaFoldDB" id="A0A6J6HV91"/>
<dbReference type="InterPro" id="IPR050571">
    <property type="entry name" value="Class-IV_PLP-Dep_Aminotrnsfr"/>
</dbReference>
<name>A0A6J6HV91_9ZZZZ</name>
<dbReference type="InterPro" id="IPR018300">
    <property type="entry name" value="Aminotrans_IV_CS"/>
</dbReference>
<comment type="cofactor">
    <cofactor evidence="1">
        <name>pyridoxal 5'-phosphate</name>
        <dbReference type="ChEBI" id="CHEBI:597326"/>
    </cofactor>
</comment>
<sequence>MNGSTPVWIDGEIFDATKASVNALDHGFTLGDGFFESIRVTDGRPRFLERHLLRLRQTADRLDLAIDPSDADLSTAIDDLIARYGSDSGRLRLTVASGAGPLGPVRGTTGPTVTIAIDALPHFAPTVRVVTVPWIRNERSPLAGIKSTSWGEGVEMLRRVRQMGADEALLADSTGRLSEAIAANVFLVLGGRVLTPSLASGCLPGIMREILLESGSVKEADIAMPDVFKATDIFIGSSLGGIRRVIQLDGRTSGGGKSEFFDQAQRWFEF</sequence>
<protein>
    <submittedName>
        <fullName evidence="4">Unannotated protein</fullName>
    </submittedName>
</protein>
<dbReference type="InterPro" id="IPR001544">
    <property type="entry name" value="Aminotrans_IV"/>
</dbReference>
<dbReference type="PANTHER" id="PTHR42743">
    <property type="entry name" value="AMINO-ACID AMINOTRANSFERASE"/>
    <property type="match status" value="1"/>
</dbReference>
<dbReference type="Gene3D" id="3.20.10.10">
    <property type="entry name" value="D-amino Acid Aminotransferase, subunit A, domain 2"/>
    <property type="match status" value="1"/>
</dbReference>
<dbReference type="InterPro" id="IPR043132">
    <property type="entry name" value="BCAT-like_C"/>
</dbReference>
<dbReference type="PROSITE" id="PS00770">
    <property type="entry name" value="AA_TRANSFER_CLASS_4"/>
    <property type="match status" value="1"/>
</dbReference>
<evidence type="ECO:0000256" key="2">
    <source>
        <dbReference type="ARBA" id="ARBA00009320"/>
    </source>
</evidence>
<evidence type="ECO:0000313" key="4">
    <source>
        <dbReference type="EMBL" id="CAB4615479.1"/>
    </source>
</evidence>